<reference evidence="6" key="1">
    <citation type="journal article" date="2019" name="Int. J. Syst. Evol. Microbiol.">
        <title>The Global Catalogue of Microorganisms (GCM) 10K type strain sequencing project: providing services to taxonomists for standard genome sequencing and annotation.</title>
        <authorList>
            <consortium name="The Broad Institute Genomics Platform"/>
            <consortium name="The Broad Institute Genome Sequencing Center for Infectious Disease"/>
            <person name="Wu L."/>
            <person name="Ma J."/>
        </authorList>
    </citation>
    <scope>NUCLEOTIDE SEQUENCE [LARGE SCALE GENOMIC DNA]</scope>
    <source>
        <strain evidence="6">JCM 3369</strain>
    </source>
</reference>
<dbReference type="InterPro" id="IPR011663">
    <property type="entry name" value="UTRA"/>
</dbReference>
<dbReference type="InterPro" id="IPR036388">
    <property type="entry name" value="WH-like_DNA-bd_sf"/>
</dbReference>
<keyword evidence="3" id="KW-0804">Transcription</keyword>
<dbReference type="Gene3D" id="3.40.1410.10">
    <property type="entry name" value="Chorismate lyase-like"/>
    <property type="match status" value="1"/>
</dbReference>
<evidence type="ECO:0000256" key="1">
    <source>
        <dbReference type="ARBA" id="ARBA00023015"/>
    </source>
</evidence>
<dbReference type="InterPro" id="IPR050679">
    <property type="entry name" value="Bact_HTH_transcr_reg"/>
</dbReference>
<sequence length="256" mass="27374">MKYVTVREYLRGLISDGLEIGTSIPSERELCESFGVSRMTVRQAVDALVVEGLLERIQGRGTFVAQPKVDLQARLTAFDDEMRHRGMAPGSEVLSADRTSAPPEVAAALECGTDEDVYVVRRVRLADGIPMALEESWTPAAILPGPVDAVPPTDLQATLAAQGLTPTWGEDTIDAVTVRGKEAKALGISPGAAGLRICRRTFSGDIAVEYTRSVYRGDRYALWVPVTAPSAALVPPRRVMSVARPDVVTAAVGEAS</sequence>
<gene>
    <name evidence="5" type="ORF">ACFO3F_13140</name>
</gene>
<dbReference type="InterPro" id="IPR036390">
    <property type="entry name" value="WH_DNA-bd_sf"/>
</dbReference>
<comment type="caution">
    <text evidence="5">The sequence shown here is derived from an EMBL/GenBank/DDBJ whole genome shotgun (WGS) entry which is preliminary data.</text>
</comment>
<organism evidence="5 6">
    <name type="scientific">Georgenia faecalis</name>
    <dbReference type="NCBI Taxonomy" id="2483799"/>
    <lineage>
        <taxon>Bacteria</taxon>
        <taxon>Bacillati</taxon>
        <taxon>Actinomycetota</taxon>
        <taxon>Actinomycetes</taxon>
        <taxon>Micrococcales</taxon>
        <taxon>Bogoriellaceae</taxon>
        <taxon>Georgenia</taxon>
    </lineage>
</organism>
<dbReference type="Proteomes" id="UP001595955">
    <property type="component" value="Unassembled WGS sequence"/>
</dbReference>
<dbReference type="SMART" id="SM00866">
    <property type="entry name" value="UTRA"/>
    <property type="match status" value="1"/>
</dbReference>
<evidence type="ECO:0000259" key="4">
    <source>
        <dbReference type="PROSITE" id="PS50949"/>
    </source>
</evidence>
<accession>A0ABV9DC11</accession>
<dbReference type="SUPFAM" id="SSF64288">
    <property type="entry name" value="Chorismate lyase-like"/>
    <property type="match status" value="1"/>
</dbReference>
<protein>
    <submittedName>
        <fullName evidence="5">GntR family transcriptional regulator</fullName>
    </submittedName>
</protein>
<dbReference type="RefSeq" id="WP_122824634.1">
    <property type="nucleotide sequence ID" value="NZ_CP033325.1"/>
</dbReference>
<keyword evidence="6" id="KW-1185">Reference proteome</keyword>
<dbReference type="SUPFAM" id="SSF46785">
    <property type="entry name" value="Winged helix' DNA-binding domain"/>
    <property type="match status" value="1"/>
</dbReference>
<dbReference type="Pfam" id="PF07702">
    <property type="entry name" value="UTRA"/>
    <property type="match status" value="1"/>
</dbReference>
<dbReference type="Gene3D" id="1.10.10.10">
    <property type="entry name" value="Winged helix-like DNA-binding domain superfamily/Winged helix DNA-binding domain"/>
    <property type="match status" value="1"/>
</dbReference>
<dbReference type="EMBL" id="JBHSGF010000009">
    <property type="protein sequence ID" value="MFC4556196.1"/>
    <property type="molecule type" value="Genomic_DNA"/>
</dbReference>
<dbReference type="PANTHER" id="PTHR44846">
    <property type="entry name" value="MANNOSYL-D-GLYCERATE TRANSPORT/METABOLISM SYSTEM REPRESSOR MNGR-RELATED"/>
    <property type="match status" value="1"/>
</dbReference>
<evidence type="ECO:0000313" key="6">
    <source>
        <dbReference type="Proteomes" id="UP001595955"/>
    </source>
</evidence>
<name>A0ABV9DC11_9MICO</name>
<dbReference type="CDD" id="cd07377">
    <property type="entry name" value="WHTH_GntR"/>
    <property type="match status" value="1"/>
</dbReference>
<evidence type="ECO:0000256" key="2">
    <source>
        <dbReference type="ARBA" id="ARBA00023125"/>
    </source>
</evidence>
<dbReference type="InterPro" id="IPR000524">
    <property type="entry name" value="Tscrpt_reg_HTH_GntR"/>
</dbReference>
<evidence type="ECO:0000256" key="3">
    <source>
        <dbReference type="ARBA" id="ARBA00023163"/>
    </source>
</evidence>
<dbReference type="PRINTS" id="PR00035">
    <property type="entry name" value="HTHGNTR"/>
</dbReference>
<dbReference type="Pfam" id="PF00392">
    <property type="entry name" value="GntR"/>
    <property type="match status" value="1"/>
</dbReference>
<evidence type="ECO:0000313" key="5">
    <source>
        <dbReference type="EMBL" id="MFC4556196.1"/>
    </source>
</evidence>
<keyword evidence="2" id="KW-0238">DNA-binding</keyword>
<dbReference type="PANTHER" id="PTHR44846:SF1">
    <property type="entry name" value="MANNOSYL-D-GLYCERATE TRANSPORT_METABOLISM SYSTEM REPRESSOR MNGR-RELATED"/>
    <property type="match status" value="1"/>
</dbReference>
<dbReference type="PROSITE" id="PS50949">
    <property type="entry name" value="HTH_GNTR"/>
    <property type="match status" value="1"/>
</dbReference>
<dbReference type="InterPro" id="IPR028978">
    <property type="entry name" value="Chorismate_lyase_/UTRA_dom_sf"/>
</dbReference>
<dbReference type="SMART" id="SM00345">
    <property type="entry name" value="HTH_GNTR"/>
    <property type="match status" value="1"/>
</dbReference>
<feature type="domain" description="HTH gntR-type" evidence="4">
    <location>
        <begin position="1"/>
        <end position="67"/>
    </location>
</feature>
<proteinExistence type="predicted"/>
<keyword evidence="1" id="KW-0805">Transcription regulation</keyword>